<dbReference type="Proteomes" id="UP000031449">
    <property type="component" value="Plasmid unnamed"/>
</dbReference>
<geneLocation type="plasmid" evidence="2"/>
<dbReference type="PROSITE" id="PS51257">
    <property type="entry name" value="PROKAR_LIPOPROTEIN"/>
    <property type="match status" value="1"/>
</dbReference>
<proteinExistence type="predicted"/>
<dbReference type="KEGG" id="jeo:JMA_42270"/>
<evidence type="ECO:0000313" key="1">
    <source>
        <dbReference type="EMBL" id="AJD93544.1"/>
    </source>
</evidence>
<gene>
    <name evidence="1" type="ORF">JMA_42270</name>
</gene>
<organism evidence="1 2">
    <name type="scientific">Jeotgalibacillus malaysiensis</name>
    <dbReference type="NCBI Taxonomy" id="1508404"/>
    <lineage>
        <taxon>Bacteria</taxon>
        <taxon>Bacillati</taxon>
        <taxon>Bacillota</taxon>
        <taxon>Bacilli</taxon>
        <taxon>Bacillales</taxon>
        <taxon>Caryophanaceae</taxon>
        <taxon>Jeotgalibacillus</taxon>
    </lineage>
</organism>
<dbReference type="AlphaFoldDB" id="A0A0B5B026"/>
<keyword evidence="1" id="KW-0614">Plasmid</keyword>
<accession>A0A0B5B026</accession>
<reference evidence="1 2" key="1">
    <citation type="submission" date="2014-08" db="EMBL/GenBank/DDBJ databases">
        <title>Complete genome of a marine bacteria Jeotgalibacillus malaysiensis.</title>
        <authorList>
            <person name="Yaakop A.S."/>
            <person name="Chan K.-G."/>
            <person name="Goh K.M."/>
        </authorList>
    </citation>
    <scope>NUCLEOTIDE SEQUENCE [LARGE SCALE GENOMIC DNA]</scope>
    <source>
        <strain evidence="1 2">D5</strain>
        <plasmid evidence="2">Plasmid</plasmid>
    </source>
</reference>
<evidence type="ECO:0000313" key="2">
    <source>
        <dbReference type="Proteomes" id="UP000031449"/>
    </source>
</evidence>
<dbReference type="BioCyc" id="JESP1508404:G14D9-13550-MONOMER"/>
<name>A0A0B5B026_9BACL</name>
<sequence>MNKKWLGIVAVLPVALLVGCGDEKSEPIQPDKEPVEIAKERTEDVEEAKKLNVVDVANFFTDERFLKDYQEELKKHGYEKPVKELLLAEGAVKKMGLLYQVEDGLAVLEYDADTKMVLAVTSFENLEQAELQEKKTKLYALENEMNATTDETKKKQLQAEVEKGWQEIAEIEQGQY</sequence>
<protein>
    <submittedName>
        <fullName evidence="1">Uncharacterized protein</fullName>
    </submittedName>
</protein>
<dbReference type="EMBL" id="CP009417">
    <property type="protein sequence ID" value="AJD93544.1"/>
    <property type="molecule type" value="Genomic_DNA"/>
</dbReference>
<keyword evidence="2" id="KW-1185">Reference proteome</keyword>
<dbReference type="HOGENOM" id="CLU_1523184_0_0_9"/>